<dbReference type="Gene3D" id="3.40.190.10">
    <property type="entry name" value="Periplasmic binding protein-like II"/>
    <property type="match status" value="2"/>
</dbReference>
<evidence type="ECO:0000313" key="11">
    <source>
        <dbReference type="Proteomes" id="UP000198917"/>
    </source>
</evidence>
<accession>A0A7Z7BRQ1</accession>
<evidence type="ECO:0000256" key="5">
    <source>
        <dbReference type="ARBA" id="ARBA00022729"/>
    </source>
</evidence>
<keyword evidence="3" id="KW-0813">Transport</keyword>
<feature type="chain" id="PRO_5030687640" description="Probable sugar-binding periplasmic protein" evidence="9">
    <location>
        <begin position="24"/>
        <end position="407"/>
    </location>
</feature>
<dbReference type="Proteomes" id="UP000198917">
    <property type="component" value="Unassembled WGS sequence"/>
</dbReference>
<feature type="signal peptide" evidence="9">
    <location>
        <begin position="1"/>
        <end position="23"/>
    </location>
</feature>
<gene>
    <name evidence="10" type="ORF">SAMN05428983_4578</name>
</gene>
<reference evidence="10 11" key="1">
    <citation type="submission" date="2016-10" db="EMBL/GenBank/DDBJ databases">
        <authorList>
            <person name="Varghese N."/>
            <person name="Submissions S."/>
        </authorList>
    </citation>
    <scope>NUCLEOTIDE SEQUENCE [LARGE SCALE GENOMIC DNA]</scope>
    <source>
        <strain evidence="10 11">PDC82</strain>
    </source>
</reference>
<keyword evidence="6" id="KW-0574">Periplasm</keyword>
<keyword evidence="4" id="KW-0762">Sugar transport</keyword>
<organism evidence="10 11">
    <name type="scientific">Agrobacterium fabrum</name>
    <dbReference type="NCBI Taxonomy" id="1176649"/>
    <lineage>
        <taxon>Bacteria</taxon>
        <taxon>Pseudomonadati</taxon>
        <taxon>Pseudomonadota</taxon>
        <taxon>Alphaproteobacteria</taxon>
        <taxon>Hyphomicrobiales</taxon>
        <taxon>Rhizobiaceae</taxon>
        <taxon>Rhizobium/Agrobacterium group</taxon>
        <taxon>Agrobacterium</taxon>
        <taxon>Agrobacterium tumefaciens complex</taxon>
    </lineage>
</organism>
<keyword evidence="5 9" id="KW-0732">Signal</keyword>
<dbReference type="RefSeq" id="WP_092734479.1">
    <property type="nucleotide sequence ID" value="NZ_FNEW01000007.1"/>
</dbReference>
<comment type="similarity">
    <text evidence="2">Belongs to the bacterial solute-binding protein 1 family.</text>
</comment>
<dbReference type="Pfam" id="PF01547">
    <property type="entry name" value="SBP_bac_1"/>
    <property type="match status" value="1"/>
</dbReference>
<proteinExistence type="inferred from homology"/>
<name>A0A7Z7BRQ1_9HYPH</name>
<evidence type="ECO:0000256" key="9">
    <source>
        <dbReference type="SAM" id="SignalP"/>
    </source>
</evidence>
<evidence type="ECO:0000256" key="3">
    <source>
        <dbReference type="ARBA" id="ARBA00022448"/>
    </source>
</evidence>
<comment type="caution">
    <text evidence="10">The sequence shown here is derived from an EMBL/GenBank/DDBJ whole genome shotgun (WGS) entry which is preliminary data.</text>
</comment>
<evidence type="ECO:0000313" key="10">
    <source>
        <dbReference type="EMBL" id="SDK32483.1"/>
    </source>
</evidence>
<dbReference type="InterPro" id="IPR006059">
    <property type="entry name" value="SBP"/>
</dbReference>
<evidence type="ECO:0000256" key="7">
    <source>
        <dbReference type="ARBA" id="ARBA00049629"/>
    </source>
</evidence>
<dbReference type="InterPro" id="IPR050490">
    <property type="entry name" value="Bact_solute-bd_prot1"/>
</dbReference>
<dbReference type="GO" id="GO:0042597">
    <property type="term" value="C:periplasmic space"/>
    <property type="evidence" value="ECO:0007669"/>
    <property type="project" value="UniProtKB-SubCell"/>
</dbReference>
<protein>
    <recommendedName>
        <fullName evidence="8">Probable sugar-binding periplasmic protein</fullName>
    </recommendedName>
</protein>
<comment type="subcellular location">
    <subcellularLocation>
        <location evidence="1">Periplasm</location>
    </subcellularLocation>
</comment>
<dbReference type="EMBL" id="FNEW01000007">
    <property type="protein sequence ID" value="SDK32483.1"/>
    <property type="molecule type" value="Genomic_DNA"/>
</dbReference>
<sequence>MFYGKKAAFGGLVALLLTTSAQAQDLSVEVYTNWVSGGESVALNAIASAFEAKGGTWIDDAVPGDSIAPAVTRIVAGDPMGAAKFATGSDMDELYKAGLLSDIDSVAAEQKWKERLPDFVWNAITRDGHVYAAPINAQSEVWLWYSKTVFKKVGVEEPKTYDELFAAMDKIKAAGVIPLAVGGQDWQLGILFNKVLAGVAPDVYRQIQTNDYEAAIKSDGFKKAAEIFGRLRNYDDEGSPGRQWNVAVNMVATGRAAMMVMGDWAKGEFSAAGQKAGVDYGCMLGPQNDAVILSGDAFIFPKKESQRPGQILLASVMLDQATQVAFNTAKGSMPSILDADVSQMDECTQKAMAVLQDPAKRLPAHPYILSADRRKGMQNVISQYWSDEAAGPESLVDAMLKTFQSTN</sequence>
<dbReference type="SUPFAM" id="SSF53850">
    <property type="entry name" value="Periplasmic binding protein-like II"/>
    <property type="match status" value="1"/>
</dbReference>
<dbReference type="AlphaFoldDB" id="A0A7Z7BRQ1"/>
<evidence type="ECO:0000256" key="2">
    <source>
        <dbReference type="ARBA" id="ARBA00008520"/>
    </source>
</evidence>
<evidence type="ECO:0000256" key="8">
    <source>
        <dbReference type="ARBA" id="ARBA00049753"/>
    </source>
</evidence>
<dbReference type="PANTHER" id="PTHR43649">
    <property type="entry name" value="ARABINOSE-BINDING PROTEIN-RELATED"/>
    <property type="match status" value="1"/>
</dbReference>
<comment type="function">
    <text evidence="7">Part of a binding-protein-dependent transport system for a sugar.</text>
</comment>
<evidence type="ECO:0000256" key="1">
    <source>
        <dbReference type="ARBA" id="ARBA00004418"/>
    </source>
</evidence>
<evidence type="ECO:0000256" key="6">
    <source>
        <dbReference type="ARBA" id="ARBA00022764"/>
    </source>
</evidence>
<dbReference type="PANTHER" id="PTHR43649:SF28">
    <property type="entry name" value="BINDING PROTEIN COMPONENT OF ABC SUGAR TRANSPORTER-RELATED"/>
    <property type="match status" value="1"/>
</dbReference>
<evidence type="ECO:0000256" key="4">
    <source>
        <dbReference type="ARBA" id="ARBA00022597"/>
    </source>
</evidence>